<dbReference type="InterPro" id="IPR050832">
    <property type="entry name" value="Bact_Acetyltransf"/>
</dbReference>
<dbReference type="GO" id="GO:0016747">
    <property type="term" value="F:acyltransferase activity, transferring groups other than amino-acyl groups"/>
    <property type="evidence" value="ECO:0007669"/>
    <property type="project" value="InterPro"/>
</dbReference>
<keyword evidence="2" id="KW-0012">Acyltransferase</keyword>
<dbReference type="PANTHER" id="PTHR43877:SF2">
    <property type="entry name" value="AMINOALKYLPHOSPHONATE N-ACETYLTRANSFERASE-RELATED"/>
    <property type="match status" value="1"/>
</dbReference>
<evidence type="ECO:0000259" key="3">
    <source>
        <dbReference type="PROSITE" id="PS51186"/>
    </source>
</evidence>
<sequence>MSNSEITIRAAREDDLTAIVACVRSAYSVYLERLNVSPAPLSADYAALLARGVIYVLTEHDKVHGILVMFPRDAHMFIENIAVDPRHQGRGLGKALMAFAEEQTRSSQLNEMRLYTHERMTENLRLYHSLGFEETDRHIEDQYHRVFLHKILV</sequence>
<accession>A0A8J3I4S4</accession>
<dbReference type="PROSITE" id="PS51186">
    <property type="entry name" value="GNAT"/>
    <property type="match status" value="1"/>
</dbReference>
<dbReference type="Pfam" id="PF00583">
    <property type="entry name" value="Acetyltransf_1"/>
    <property type="match status" value="1"/>
</dbReference>
<evidence type="ECO:0000313" key="5">
    <source>
        <dbReference type="Proteomes" id="UP000612362"/>
    </source>
</evidence>
<dbReference type="AlphaFoldDB" id="A0A8J3I4S4"/>
<dbReference type="PANTHER" id="PTHR43877">
    <property type="entry name" value="AMINOALKYLPHOSPHONATE N-ACETYLTRANSFERASE-RELATED-RELATED"/>
    <property type="match status" value="1"/>
</dbReference>
<dbReference type="InterPro" id="IPR000182">
    <property type="entry name" value="GNAT_dom"/>
</dbReference>
<feature type="domain" description="N-acetyltransferase" evidence="3">
    <location>
        <begin position="6"/>
        <end position="153"/>
    </location>
</feature>
<evidence type="ECO:0000256" key="1">
    <source>
        <dbReference type="ARBA" id="ARBA00022679"/>
    </source>
</evidence>
<dbReference type="InterPro" id="IPR016181">
    <property type="entry name" value="Acyl_CoA_acyltransferase"/>
</dbReference>
<organism evidence="4 5">
    <name type="scientific">Ktedonospora formicarum</name>
    <dbReference type="NCBI Taxonomy" id="2778364"/>
    <lineage>
        <taxon>Bacteria</taxon>
        <taxon>Bacillati</taxon>
        <taxon>Chloroflexota</taxon>
        <taxon>Ktedonobacteria</taxon>
        <taxon>Ktedonobacterales</taxon>
        <taxon>Ktedonobacteraceae</taxon>
        <taxon>Ktedonospora</taxon>
    </lineage>
</organism>
<dbReference type="Proteomes" id="UP000612362">
    <property type="component" value="Unassembled WGS sequence"/>
</dbReference>
<keyword evidence="5" id="KW-1185">Reference proteome</keyword>
<dbReference type="Gene3D" id="3.40.630.30">
    <property type="match status" value="1"/>
</dbReference>
<dbReference type="RefSeq" id="WP_220198600.1">
    <property type="nucleotide sequence ID" value="NZ_BNJF01000005.1"/>
</dbReference>
<evidence type="ECO:0000256" key="2">
    <source>
        <dbReference type="ARBA" id="ARBA00023315"/>
    </source>
</evidence>
<dbReference type="SUPFAM" id="SSF55729">
    <property type="entry name" value="Acyl-CoA N-acyltransferases (Nat)"/>
    <property type="match status" value="1"/>
</dbReference>
<reference evidence="4" key="1">
    <citation type="submission" date="2020-10" db="EMBL/GenBank/DDBJ databases">
        <title>Taxonomic study of unclassified bacteria belonging to the class Ktedonobacteria.</title>
        <authorList>
            <person name="Yabe S."/>
            <person name="Wang C.M."/>
            <person name="Zheng Y."/>
            <person name="Sakai Y."/>
            <person name="Cavaletti L."/>
            <person name="Monciardini P."/>
            <person name="Donadio S."/>
        </authorList>
    </citation>
    <scope>NUCLEOTIDE SEQUENCE</scope>
    <source>
        <strain evidence="4">SOSP1-1</strain>
    </source>
</reference>
<dbReference type="EMBL" id="BNJF01000005">
    <property type="protein sequence ID" value="GHO49484.1"/>
    <property type="molecule type" value="Genomic_DNA"/>
</dbReference>
<gene>
    <name evidence="4" type="ORF">KSX_76470</name>
</gene>
<protein>
    <submittedName>
        <fullName evidence="4">Acetyltransferase</fullName>
    </submittedName>
</protein>
<dbReference type="CDD" id="cd04301">
    <property type="entry name" value="NAT_SF"/>
    <property type="match status" value="1"/>
</dbReference>
<name>A0A8J3I4S4_9CHLR</name>
<keyword evidence="1" id="KW-0808">Transferase</keyword>
<proteinExistence type="predicted"/>
<comment type="caution">
    <text evidence="4">The sequence shown here is derived from an EMBL/GenBank/DDBJ whole genome shotgun (WGS) entry which is preliminary data.</text>
</comment>
<evidence type="ECO:0000313" key="4">
    <source>
        <dbReference type="EMBL" id="GHO49484.1"/>
    </source>
</evidence>